<dbReference type="Pfam" id="PF13954">
    <property type="entry name" value="PapC_N"/>
    <property type="match status" value="1"/>
</dbReference>
<dbReference type="RefSeq" id="WP_104921014.1">
    <property type="nucleotide sequence ID" value="NZ_CP019062.1"/>
</dbReference>
<dbReference type="FunFam" id="2.60.40.2610:FF:000001">
    <property type="entry name" value="Outer membrane fimbrial usher protein"/>
    <property type="match status" value="1"/>
</dbReference>
<sequence length="844" mass="91824">MKVKIVCALVSLNLMGSAARAENDLQFNPAFLNGEGSNIADLSWVNAGGELPPGEYNINVYVNNNYAFTGNITFTVDKENANSEPAPCVTPEQMAAMGIDTAQAQGGTMPLTQKCVFLNHYFPGTQIDFDQKTLTVNISVPQRFMLNLPRGYVSPQSWESGITSAWFNYVINGANNQYQGESSADREQLFASLNSGVNLGAWRLRDFTTWTKENNELTHVQTWLQRDLPALRAQFYAGETYTSAQIFDSVGLRGVALSTDDNMLPASLSGYAPDIRGIARSNATVTVRQNGNIIYQTSVSAGEFVLKDLYPTASGGDLSVTITENDGSKTQYSVPFASVPNLVRAGQFKYSLGAGKFRPVSNQDSPAFMQGEMFLGWKYGLTFYGGTQLSQNYTGVALGVGQNMGSFGAYSLDLIHARSTLADGNSYNGDSVRVRYSKLINDVGTRLNFYSWRFSTEGFYTLSDTAYKGMSGGRSTQVTESDGTITTSYENVYDLRMSRKSKNQLLLSQPMENLGSVSLSWDQQTYWNTSKSTQGVQFSWNNTFKNVSVGVNFQRSTSLYDNQKDNIVSLSLSVPLGNPSFSTRARYSATQSDSNGATHSVGLSGYVPGKDNLYYSVNQRYSKQQQYGGDTALQYQGQWGDYNLGYSYSANSRNLSYGMSGGAVLHEDGLTLSQPLGNTNILVKAPGAANVEVRNHKGIKTDSRGYAVIPYATPYRVNRVVLDVTTAGNNVELDNAVINATPTDGALVRATIPTRVGLKAMLVIRNKNGVLPFGTVVSLMDAKNDSSSIVGDNGSLYLSGLPESGSVRAVWGTGNGKACTAKYQLNKRDYNAQTGLYSQEVICQ</sequence>
<dbReference type="PANTHER" id="PTHR30451:SF21">
    <property type="entry name" value="FIMBRIAL USHER DOMAIN-CONTAINING PROTEIN YDET-RELATED"/>
    <property type="match status" value="1"/>
</dbReference>
<evidence type="ECO:0000256" key="2">
    <source>
        <dbReference type="ARBA" id="ARBA00008064"/>
    </source>
</evidence>
<evidence type="ECO:0000256" key="7">
    <source>
        <dbReference type="ARBA" id="ARBA00022729"/>
    </source>
</evidence>
<evidence type="ECO:0000256" key="10">
    <source>
        <dbReference type="SAM" id="SignalP"/>
    </source>
</evidence>
<dbReference type="GO" id="GO:0009279">
    <property type="term" value="C:cell outer membrane"/>
    <property type="evidence" value="ECO:0007669"/>
    <property type="project" value="UniProtKB-SubCell"/>
</dbReference>
<dbReference type="InterPro" id="IPR025949">
    <property type="entry name" value="PapC-like_C"/>
</dbReference>
<dbReference type="InterPro" id="IPR037224">
    <property type="entry name" value="PapC_N_sf"/>
</dbReference>
<evidence type="ECO:0000256" key="5">
    <source>
        <dbReference type="ARBA" id="ARBA00022558"/>
    </source>
</evidence>
<keyword evidence="7 10" id="KW-0732">Signal</keyword>
<dbReference type="EMBL" id="CP019062">
    <property type="protein sequence ID" value="AVF33434.1"/>
    <property type="molecule type" value="Genomic_DNA"/>
</dbReference>
<evidence type="ECO:0000313" key="14">
    <source>
        <dbReference type="Proteomes" id="UP000239197"/>
    </source>
</evidence>
<feature type="domain" description="PapC-like C-terminal" evidence="11">
    <location>
        <begin position="763"/>
        <end position="826"/>
    </location>
</feature>
<keyword evidence="3" id="KW-0813">Transport</keyword>
<dbReference type="Gene3D" id="2.60.40.3110">
    <property type="match status" value="1"/>
</dbReference>
<keyword evidence="4" id="KW-1134">Transmembrane beta strand</keyword>
<dbReference type="SUPFAM" id="SSF141729">
    <property type="entry name" value="FimD N-terminal domain-like"/>
    <property type="match status" value="1"/>
</dbReference>
<dbReference type="GO" id="GO:0009297">
    <property type="term" value="P:pilus assembly"/>
    <property type="evidence" value="ECO:0007669"/>
    <property type="project" value="InterPro"/>
</dbReference>
<dbReference type="InterPro" id="IPR025885">
    <property type="entry name" value="PapC_N"/>
</dbReference>
<dbReference type="Gene3D" id="3.10.20.410">
    <property type="match status" value="1"/>
</dbReference>
<dbReference type="Gene3D" id="2.60.40.2070">
    <property type="match status" value="1"/>
</dbReference>
<evidence type="ECO:0000259" key="11">
    <source>
        <dbReference type="Pfam" id="PF13953"/>
    </source>
</evidence>
<dbReference type="KEGG" id="rox:BV494_00145"/>
<evidence type="ECO:0000256" key="4">
    <source>
        <dbReference type="ARBA" id="ARBA00022452"/>
    </source>
</evidence>
<proteinExistence type="inferred from homology"/>
<evidence type="ECO:0000256" key="9">
    <source>
        <dbReference type="ARBA" id="ARBA00023237"/>
    </source>
</evidence>
<feature type="chain" id="PRO_5014824218" evidence="10">
    <location>
        <begin position="22"/>
        <end position="844"/>
    </location>
</feature>
<dbReference type="PANTHER" id="PTHR30451">
    <property type="entry name" value="OUTER MEMBRANE USHER PROTEIN"/>
    <property type="match status" value="1"/>
</dbReference>
<accession>A0A2L1UKJ5</accession>
<dbReference type="OrthoDB" id="6554712at2"/>
<protein>
    <submittedName>
        <fullName evidence="13">Pilus assembly protein PapC</fullName>
    </submittedName>
</protein>
<evidence type="ECO:0000256" key="6">
    <source>
        <dbReference type="ARBA" id="ARBA00022692"/>
    </source>
</evidence>
<evidence type="ECO:0000256" key="8">
    <source>
        <dbReference type="ARBA" id="ARBA00023136"/>
    </source>
</evidence>
<keyword evidence="9" id="KW-0998">Cell outer membrane</keyword>
<organism evidence="13 14">
    <name type="scientific">Rahnella sikkimica</name>
    <dbReference type="NCBI Taxonomy" id="1805933"/>
    <lineage>
        <taxon>Bacteria</taxon>
        <taxon>Pseudomonadati</taxon>
        <taxon>Pseudomonadota</taxon>
        <taxon>Gammaproteobacteria</taxon>
        <taxon>Enterobacterales</taxon>
        <taxon>Yersiniaceae</taxon>
        <taxon>Rahnella</taxon>
    </lineage>
</organism>
<dbReference type="Pfam" id="PF13953">
    <property type="entry name" value="PapC_C"/>
    <property type="match status" value="1"/>
</dbReference>
<keyword evidence="6" id="KW-0812">Transmembrane</keyword>
<feature type="signal peptide" evidence="10">
    <location>
        <begin position="1"/>
        <end position="21"/>
    </location>
</feature>
<dbReference type="Pfam" id="PF00577">
    <property type="entry name" value="Usher"/>
    <property type="match status" value="1"/>
</dbReference>
<keyword evidence="8" id="KW-0472">Membrane</keyword>
<dbReference type="Proteomes" id="UP000239197">
    <property type="component" value="Chromosome"/>
</dbReference>
<keyword evidence="5" id="KW-1029">Fimbrium biogenesis</keyword>
<dbReference type="FunFam" id="2.60.40.3110:FF:000001">
    <property type="entry name" value="Putative fimbrial outer membrane usher"/>
    <property type="match status" value="1"/>
</dbReference>
<dbReference type="Gene3D" id="2.60.40.2610">
    <property type="entry name" value="Outer membrane usher protein FimD, plug domain"/>
    <property type="match status" value="1"/>
</dbReference>
<reference evidence="14" key="1">
    <citation type="submission" date="2017-01" db="EMBL/GenBank/DDBJ databases">
        <title>Genome sequence of Rouxiella sp. ERMR1:05.</title>
        <authorList>
            <person name="Kumar R."/>
            <person name="Singh D."/>
            <person name="Kumar S."/>
        </authorList>
    </citation>
    <scope>NUCLEOTIDE SEQUENCE [LARGE SCALE GENOMIC DNA]</scope>
    <source>
        <strain evidence="14">ERMR1:05</strain>
    </source>
</reference>
<feature type="domain" description="PapC N-terminal" evidence="12">
    <location>
        <begin position="26"/>
        <end position="172"/>
    </location>
</feature>
<keyword evidence="14" id="KW-1185">Reference proteome</keyword>
<dbReference type="AlphaFoldDB" id="A0A2L1UKJ5"/>
<name>A0A2L1UKJ5_9GAMM</name>
<evidence type="ECO:0000313" key="13">
    <source>
        <dbReference type="EMBL" id="AVF33434.1"/>
    </source>
</evidence>
<gene>
    <name evidence="13" type="ORF">BV494_00145</name>
</gene>
<dbReference type="InterPro" id="IPR043142">
    <property type="entry name" value="PapC-like_C_sf"/>
</dbReference>
<evidence type="ECO:0000256" key="1">
    <source>
        <dbReference type="ARBA" id="ARBA00004571"/>
    </source>
</evidence>
<dbReference type="InterPro" id="IPR000015">
    <property type="entry name" value="Fimb_usher"/>
</dbReference>
<dbReference type="InterPro" id="IPR042186">
    <property type="entry name" value="FimD_plug_dom"/>
</dbReference>
<comment type="similarity">
    <text evidence="2">Belongs to the fimbrial export usher family.</text>
</comment>
<evidence type="ECO:0000256" key="3">
    <source>
        <dbReference type="ARBA" id="ARBA00022448"/>
    </source>
</evidence>
<comment type="subcellular location">
    <subcellularLocation>
        <location evidence="1">Cell outer membrane</location>
        <topology evidence="1">Multi-pass membrane protein</topology>
    </subcellularLocation>
</comment>
<evidence type="ECO:0000259" key="12">
    <source>
        <dbReference type="Pfam" id="PF13954"/>
    </source>
</evidence>
<dbReference type="GO" id="GO:0015473">
    <property type="term" value="F:fimbrial usher porin activity"/>
    <property type="evidence" value="ECO:0007669"/>
    <property type="project" value="InterPro"/>
</dbReference>